<evidence type="ECO:0000256" key="7">
    <source>
        <dbReference type="ARBA" id="ARBA00023136"/>
    </source>
</evidence>
<evidence type="ECO:0000256" key="2">
    <source>
        <dbReference type="ARBA" id="ARBA00010663"/>
    </source>
</evidence>
<feature type="compositionally biased region" description="Basic and acidic residues" evidence="11">
    <location>
        <begin position="458"/>
        <end position="469"/>
    </location>
</feature>
<feature type="region of interest" description="Disordered" evidence="11">
    <location>
        <begin position="322"/>
        <end position="344"/>
    </location>
</feature>
<evidence type="ECO:0000256" key="3">
    <source>
        <dbReference type="ARBA" id="ARBA00022475"/>
    </source>
</evidence>
<feature type="transmembrane region" description="Helical" evidence="12">
    <location>
        <begin position="557"/>
        <end position="577"/>
    </location>
</feature>
<keyword evidence="8 10" id="KW-0675">Receptor</keyword>
<evidence type="ECO:0000259" key="13">
    <source>
        <dbReference type="PROSITE" id="PS50262"/>
    </source>
</evidence>
<evidence type="ECO:0000256" key="10">
    <source>
        <dbReference type="RuleBase" id="RU000688"/>
    </source>
</evidence>
<dbReference type="InterPro" id="IPR000276">
    <property type="entry name" value="GPCR_Rhodpsn"/>
</dbReference>
<feature type="compositionally biased region" description="Low complexity" evidence="11">
    <location>
        <begin position="322"/>
        <end position="335"/>
    </location>
</feature>
<evidence type="ECO:0000256" key="5">
    <source>
        <dbReference type="ARBA" id="ARBA00022989"/>
    </source>
</evidence>
<evidence type="ECO:0000256" key="11">
    <source>
        <dbReference type="SAM" id="MobiDB-lite"/>
    </source>
</evidence>
<feature type="domain" description="G-protein coupled receptors family 1 profile" evidence="13">
    <location>
        <begin position="126"/>
        <end position="609"/>
    </location>
</feature>
<dbReference type="Pfam" id="PF00001">
    <property type="entry name" value="7tm_1"/>
    <property type="match status" value="1"/>
</dbReference>
<feature type="transmembrane region" description="Helical" evidence="12">
    <location>
        <begin position="188"/>
        <end position="210"/>
    </location>
</feature>
<keyword evidence="7 12" id="KW-0472">Membrane</keyword>
<evidence type="ECO:0000256" key="8">
    <source>
        <dbReference type="ARBA" id="ARBA00023170"/>
    </source>
</evidence>
<evidence type="ECO:0000256" key="12">
    <source>
        <dbReference type="SAM" id="Phobius"/>
    </source>
</evidence>
<feature type="transmembrane region" description="Helical" evidence="12">
    <location>
        <begin position="287"/>
        <end position="309"/>
    </location>
</feature>
<feature type="region of interest" description="Disordered" evidence="11">
    <location>
        <begin position="430"/>
        <end position="508"/>
    </location>
</feature>
<keyword evidence="5 12" id="KW-1133">Transmembrane helix</keyword>
<dbReference type="AlphaFoldDB" id="A0A7R9CH58"/>
<dbReference type="PROSITE" id="PS00237">
    <property type="entry name" value="G_PROTEIN_RECEP_F1_1"/>
    <property type="match status" value="1"/>
</dbReference>
<comment type="subcellular location">
    <subcellularLocation>
        <location evidence="1">Cell membrane</location>
        <topology evidence="1">Multi-pass membrane protein</topology>
    </subcellularLocation>
</comment>
<organism evidence="14">
    <name type="scientific">Timema cristinae</name>
    <name type="common">Walking stick</name>
    <dbReference type="NCBI Taxonomy" id="61476"/>
    <lineage>
        <taxon>Eukaryota</taxon>
        <taxon>Metazoa</taxon>
        <taxon>Ecdysozoa</taxon>
        <taxon>Arthropoda</taxon>
        <taxon>Hexapoda</taxon>
        <taxon>Insecta</taxon>
        <taxon>Pterygota</taxon>
        <taxon>Neoptera</taxon>
        <taxon>Polyneoptera</taxon>
        <taxon>Phasmatodea</taxon>
        <taxon>Timematodea</taxon>
        <taxon>Timematoidea</taxon>
        <taxon>Timematidae</taxon>
        <taxon>Timema</taxon>
    </lineage>
</organism>
<dbReference type="GO" id="GO:0005886">
    <property type="term" value="C:plasma membrane"/>
    <property type="evidence" value="ECO:0007669"/>
    <property type="project" value="UniProtKB-SubCell"/>
</dbReference>
<proteinExistence type="inferred from homology"/>
<protein>
    <recommendedName>
        <fullName evidence="13">G-protein coupled receptors family 1 profile domain-containing protein</fullName>
    </recommendedName>
</protein>
<dbReference type="EMBL" id="OC317385">
    <property type="protein sequence ID" value="CAD7396557.1"/>
    <property type="molecule type" value="Genomic_DNA"/>
</dbReference>
<comment type="similarity">
    <text evidence="2 10">Belongs to the G-protein coupled receptor 1 family.</text>
</comment>
<feature type="transmembrane region" description="Helical" evidence="12">
    <location>
        <begin position="144"/>
        <end position="168"/>
    </location>
</feature>
<evidence type="ECO:0000256" key="6">
    <source>
        <dbReference type="ARBA" id="ARBA00023040"/>
    </source>
</evidence>
<feature type="transmembrane region" description="Helical" evidence="12">
    <location>
        <begin position="589"/>
        <end position="612"/>
    </location>
</feature>
<dbReference type="GO" id="GO:0004930">
    <property type="term" value="F:G protein-coupled receptor activity"/>
    <property type="evidence" value="ECO:0007669"/>
    <property type="project" value="UniProtKB-KW"/>
</dbReference>
<accession>A0A7R9CH58</accession>
<keyword evidence="6 10" id="KW-0297">G-protein coupled receptor</keyword>
<evidence type="ECO:0000313" key="14">
    <source>
        <dbReference type="EMBL" id="CAD7396557.1"/>
    </source>
</evidence>
<name>A0A7R9CH58_TIMCR</name>
<dbReference type="SUPFAM" id="SSF81321">
    <property type="entry name" value="Family A G protein-coupled receptor-like"/>
    <property type="match status" value="1"/>
</dbReference>
<feature type="transmembrane region" description="Helical" evidence="12">
    <location>
        <begin position="237"/>
        <end position="258"/>
    </location>
</feature>
<keyword evidence="4 10" id="KW-0812">Transmembrane</keyword>
<dbReference type="Gene3D" id="1.20.1070.10">
    <property type="entry name" value="Rhodopsin 7-helix transmembrane proteins"/>
    <property type="match status" value="2"/>
</dbReference>
<dbReference type="PROSITE" id="PS50262">
    <property type="entry name" value="G_PROTEIN_RECEP_F1_2"/>
    <property type="match status" value="1"/>
</dbReference>
<dbReference type="PANTHER" id="PTHR24228">
    <property type="entry name" value="B2 BRADYKININ RECEPTOR/ANGIOTENSIN II RECEPTOR"/>
    <property type="match status" value="1"/>
</dbReference>
<keyword evidence="9 10" id="KW-0807">Transducer</keyword>
<dbReference type="PANTHER" id="PTHR24228:SF74">
    <property type="entry name" value="G-PROTEIN COUPLED RECEPTORS FAMILY 1 PROFILE DOMAIN-CONTAINING PROTEIN"/>
    <property type="match status" value="1"/>
</dbReference>
<feature type="compositionally biased region" description="Polar residues" evidence="11">
    <location>
        <begin position="470"/>
        <end position="479"/>
    </location>
</feature>
<keyword evidence="3" id="KW-1003">Cell membrane</keyword>
<evidence type="ECO:0000256" key="1">
    <source>
        <dbReference type="ARBA" id="ARBA00004651"/>
    </source>
</evidence>
<feature type="compositionally biased region" description="Basic residues" evidence="11">
    <location>
        <begin position="494"/>
        <end position="503"/>
    </location>
</feature>
<dbReference type="PRINTS" id="PR00237">
    <property type="entry name" value="GPCRRHODOPSN"/>
</dbReference>
<sequence>MSLVSHTIHGGDPLYTNAGLADPPTDAPTCSLVTLVHTLDTPVHTMYTPTCLSPPPRIPSAPLIPQSSEKVAAYLLDKEGDRENKERRQGIGKVELEEVNPHLRGGRVENHLVKTTPSSPDRDSNLDLPVLSTRAQHDKRVRNATAAFIINLSVSDLMFCCFNLPLAASMFWQRAWRHGELLCQLFPLLRYGLVAVSLFTVLAITINRYVMIGHPRMYPKGHSACFVCCFRLYRKKYLGLMVACTWLFGFGALIATWVGVWGRFGLDRCIGSCSILPDDLGRSPKEFLFVVAFLIPCLAIVVCYARIFYIVRKTALKSRVTTRSNTVTNTTTNSTASGGDRRLNGNSSGYEDITISGKFIKRCNFSIAEDSAIGSTSTGPSISTDKSSAFIENGHTSPQLCNNNRSSPDVKIQVSGNGMRLDGIKTNLHVPNPNLLSPPSPSIHRVIGEPSSSSGVDVNHENEEYDHSSRSATPTSLCSSLGDPTGPTPQRNKSLNRKRRRKERMPSAVAVNSALSHVASVFRRGSNLRGSPRRQSTMTNYSGVVVPGKMTPKDRKLLKMILVIFASFVVCYLPITLTKTFHSTIDNHALNVAGYLLIYLSTCINPIIYVVMSSEYRQAYKNLLVCKGYGAEMNPQHNAQGGVQGRGGSQRA</sequence>
<evidence type="ECO:0000256" key="4">
    <source>
        <dbReference type="ARBA" id="ARBA00022692"/>
    </source>
</evidence>
<reference evidence="14" key="1">
    <citation type="submission" date="2020-11" db="EMBL/GenBank/DDBJ databases">
        <authorList>
            <person name="Tran Van P."/>
        </authorList>
    </citation>
    <scope>NUCLEOTIDE SEQUENCE</scope>
</reference>
<gene>
    <name evidence="14" type="ORF">TCEB3V08_LOCUS3668</name>
</gene>
<evidence type="ECO:0000256" key="9">
    <source>
        <dbReference type="ARBA" id="ARBA00023224"/>
    </source>
</evidence>
<dbReference type="InterPro" id="IPR017452">
    <property type="entry name" value="GPCR_Rhodpsn_7TM"/>
</dbReference>